<dbReference type="Proteomes" id="UP000617402">
    <property type="component" value="Unassembled WGS sequence"/>
</dbReference>
<feature type="transmembrane region" description="Helical" evidence="1">
    <location>
        <begin position="26"/>
        <end position="42"/>
    </location>
</feature>
<comment type="caution">
    <text evidence="2">The sequence shown here is derived from an EMBL/GenBank/DDBJ whole genome shotgun (WGS) entry which is preliminary data.</text>
</comment>
<name>A0ABR7T8W6_HELCL</name>
<proteinExistence type="predicted"/>
<organism evidence="2 3">
    <name type="scientific">Heliobacterium chlorum</name>
    <dbReference type="NCBI Taxonomy" id="2698"/>
    <lineage>
        <taxon>Bacteria</taxon>
        <taxon>Bacillati</taxon>
        <taxon>Bacillota</taxon>
        <taxon>Clostridia</taxon>
        <taxon>Eubacteriales</taxon>
        <taxon>Heliobacteriaceae</taxon>
        <taxon>Heliobacterium</taxon>
    </lineage>
</organism>
<dbReference type="EMBL" id="JACVHF010000115">
    <property type="protein sequence ID" value="MBC9786762.1"/>
    <property type="molecule type" value="Genomic_DNA"/>
</dbReference>
<evidence type="ECO:0000313" key="3">
    <source>
        <dbReference type="Proteomes" id="UP000617402"/>
    </source>
</evidence>
<evidence type="ECO:0000256" key="1">
    <source>
        <dbReference type="SAM" id="Phobius"/>
    </source>
</evidence>
<protein>
    <recommendedName>
        <fullName evidence="4">Holin</fullName>
    </recommendedName>
</protein>
<accession>A0ABR7T8W6</accession>
<gene>
    <name evidence="2" type="ORF">H1S01_20445</name>
</gene>
<keyword evidence="1" id="KW-0812">Transmembrane</keyword>
<sequence>MFESSVIVAVLIAAGQFAKMYVDSKYVPLVTMALGIIAGAFYMPSDTLSAGIFNGIIVGLSANGLFDMTKILHEKAE</sequence>
<keyword evidence="1" id="KW-1133">Transmembrane helix</keyword>
<keyword evidence="3" id="KW-1185">Reference proteome</keyword>
<reference evidence="2 3" key="1">
    <citation type="submission" date="2020-07" db="EMBL/GenBank/DDBJ databases">
        <title>Draft whole-genome sequence of Heliobacterium chlorum DSM 3682, type strain.</title>
        <authorList>
            <person name="Kyndt J.A."/>
            <person name="Meyer T.E."/>
            <person name="Imhoff J.F."/>
        </authorList>
    </citation>
    <scope>NUCLEOTIDE SEQUENCE [LARGE SCALE GENOMIC DNA]</scope>
    <source>
        <strain evidence="2 3">DSM 3682</strain>
    </source>
</reference>
<evidence type="ECO:0008006" key="4">
    <source>
        <dbReference type="Google" id="ProtNLM"/>
    </source>
</evidence>
<evidence type="ECO:0000313" key="2">
    <source>
        <dbReference type="EMBL" id="MBC9786762.1"/>
    </source>
</evidence>
<keyword evidence="1" id="KW-0472">Membrane</keyword>
<feature type="transmembrane region" description="Helical" evidence="1">
    <location>
        <begin position="48"/>
        <end position="66"/>
    </location>
</feature>